<evidence type="ECO:0000313" key="2">
    <source>
        <dbReference type="EMBL" id="GES10075.1"/>
    </source>
</evidence>
<accession>A0A5M3WLD5</accession>
<dbReference type="Pfam" id="PF10724">
    <property type="entry name" value="DUF2516"/>
    <property type="match status" value="1"/>
</dbReference>
<sequence length="119" mass="12881">MMMLFNGPLDLVFWAISLAALGMSGWALLHAIRIPAPAFKSAGKLTKNLWTLFLGLATFFTFVAAFGSFFGIHLFDFSRLNIFTIAAVIASGIYLADVKPAVNEYRGGGSSNQGPYGPW</sequence>
<organism evidence="2 3">
    <name type="scientific">Acrocarpospora macrocephala</name>
    <dbReference type="NCBI Taxonomy" id="150177"/>
    <lineage>
        <taxon>Bacteria</taxon>
        <taxon>Bacillati</taxon>
        <taxon>Actinomycetota</taxon>
        <taxon>Actinomycetes</taxon>
        <taxon>Streptosporangiales</taxon>
        <taxon>Streptosporangiaceae</taxon>
        <taxon>Acrocarpospora</taxon>
    </lineage>
</organism>
<proteinExistence type="predicted"/>
<evidence type="ECO:0000313" key="3">
    <source>
        <dbReference type="Proteomes" id="UP000331127"/>
    </source>
</evidence>
<keyword evidence="3" id="KW-1185">Reference proteome</keyword>
<reference evidence="2 3" key="1">
    <citation type="submission" date="2019-10" db="EMBL/GenBank/DDBJ databases">
        <title>Whole genome shotgun sequence of Acrocarpospora macrocephala NBRC 16266.</title>
        <authorList>
            <person name="Ichikawa N."/>
            <person name="Kimura A."/>
            <person name="Kitahashi Y."/>
            <person name="Komaki H."/>
            <person name="Oguchi A."/>
        </authorList>
    </citation>
    <scope>NUCLEOTIDE SEQUENCE [LARGE SCALE GENOMIC DNA]</scope>
    <source>
        <strain evidence="2 3">NBRC 16266</strain>
    </source>
</reference>
<keyword evidence="1" id="KW-0472">Membrane</keyword>
<feature type="transmembrane region" description="Helical" evidence="1">
    <location>
        <begin position="12"/>
        <end position="29"/>
    </location>
</feature>
<keyword evidence="1" id="KW-1133">Transmembrane helix</keyword>
<gene>
    <name evidence="2" type="ORF">Amac_036720</name>
</gene>
<name>A0A5M3WLD5_9ACTN</name>
<dbReference type="InterPro" id="IPR019662">
    <property type="entry name" value="DUF2516"/>
</dbReference>
<keyword evidence="1" id="KW-0812">Transmembrane</keyword>
<feature type="transmembrane region" description="Helical" evidence="1">
    <location>
        <begin position="49"/>
        <end position="72"/>
    </location>
</feature>
<dbReference type="Proteomes" id="UP000331127">
    <property type="component" value="Unassembled WGS sequence"/>
</dbReference>
<feature type="transmembrane region" description="Helical" evidence="1">
    <location>
        <begin position="78"/>
        <end position="96"/>
    </location>
</feature>
<protein>
    <submittedName>
        <fullName evidence="2">Membrane protein</fullName>
    </submittedName>
</protein>
<dbReference type="EMBL" id="BLAE01000019">
    <property type="protein sequence ID" value="GES10075.1"/>
    <property type="molecule type" value="Genomic_DNA"/>
</dbReference>
<evidence type="ECO:0000256" key="1">
    <source>
        <dbReference type="SAM" id="Phobius"/>
    </source>
</evidence>
<dbReference type="AlphaFoldDB" id="A0A5M3WLD5"/>
<comment type="caution">
    <text evidence="2">The sequence shown here is derived from an EMBL/GenBank/DDBJ whole genome shotgun (WGS) entry which is preliminary data.</text>
</comment>